<organism evidence="3 4">
    <name type="scientific">Streptomyces chrestomyceticus</name>
    <dbReference type="NCBI Taxonomy" id="68185"/>
    <lineage>
        <taxon>Bacteria</taxon>
        <taxon>Bacillati</taxon>
        <taxon>Actinomycetota</taxon>
        <taxon>Actinomycetes</taxon>
        <taxon>Kitasatosporales</taxon>
        <taxon>Streptomycetaceae</taxon>
        <taxon>Streptomyces</taxon>
    </lineage>
</organism>
<feature type="domain" description="Ricin B lectin" evidence="2">
    <location>
        <begin position="43"/>
        <end position="164"/>
    </location>
</feature>
<name>A0ABU7WPJ6_9ACTN</name>
<gene>
    <name evidence="3" type="ORF">RB636_09550</name>
</gene>
<dbReference type="EMBL" id="JAVFKM010000004">
    <property type="protein sequence ID" value="MEF3113441.1"/>
    <property type="molecule type" value="Genomic_DNA"/>
</dbReference>
<sequence length="167" mass="18353">MSKRTVVSGLAAVLGASAMLLAGMPGSASATEVGIQAVGNQYKNEKTELCLDSDHQGNVYTKSCAWDKHNAYQQWNVYRIDIPGFEFDEFILANVQTNRCLETGSGDSVRTAPCDYSESQQWTKSTYNGAWILKNAANHRALDSDHAGQAYTSTFGVGNPYMRWVQQ</sequence>
<keyword evidence="1" id="KW-0732">Signal</keyword>
<dbReference type="SUPFAM" id="SSF50370">
    <property type="entry name" value="Ricin B-like lectins"/>
    <property type="match status" value="1"/>
</dbReference>
<accession>A0ABU7WPJ6</accession>
<dbReference type="CDD" id="cd23415">
    <property type="entry name" value="beta-trefoil_Ricin_AH"/>
    <property type="match status" value="1"/>
</dbReference>
<dbReference type="RefSeq" id="WP_331786083.1">
    <property type="nucleotide sequence ID" value="NZ_JAVFKM010000004.1"/>
</dbReference>
<feature type="chain" id="PRO_5046002038" evidence="1">
    <location>
        <begin position="31"/>
        <end position="167"/>
    </location>
</feature>
<keyword evidence="4" id="KW-1185">Reference proteome</keyword>
<evidence type="ECO:0000313" key="4">
    <source>
        <dbReference type="Proteomes" id="UP001348265"/>
    </source>
</evidence>
<comment type="caution">
    <text evidence="3">The sequence shown here is derived from an EMBL/GenBank/DDBJ whole genome shotgun (WGS) entry which is preliminary data.</text>
</comment>
<proteinExistence type="predicted"/>
<evidence type="ECO:0000256" key="1">
    <source>
        <dbReference type="SAM" id="SignalP"/>
    </source>
</evidence>
<dbReference type="Pfam" id="PF00652">
    <property type="entry name" value="Ricin_B_lectin"/>
    <property type="match status" value="1"/>
</dbReference>
<evidence type="ECO:0000259" key="2">
    <source>
        <dbReference type="Pfam" id="PF00652"/>
    </source>
</evidence>
<evidence type="ECO:0000313" key="3">
    <source>
        <dbReference type="EMBL" id="MEF3113441.1"/>
    </source>
</evidence>
<reference evidence="3 4" key="1">
    <citation type="submission" date="2023-08" db="EMBL/GenBank/DDBJ databases">
        <authorList>
            <person name="Sharma P."/>
            <person name="Verma V."/>
            <person name="Mohan M.K."/>
            <person name="Dubey A.K."/>
        </authorList>
    </citation>
    <scope>NUCLEOTIDE SEQUENCE [LARGE SCALE GENOMIC DNA]</scope>
    <source>
        <strain evidence="3 4">ADP4</strain>
    </source>
</reference>
<dbReference type="InterPro" id="IPR035992">
    <property type="entry name" value="Ricin_B-like_lectins"/>
</dbReference>
<feature type="signal peptide" evidence="1">
    <location>
        <begin position="1"/>
        <end position="30"/>
    </location>
</feature>
<protein>
    <submittedName>
        <fullName evidence="3">RICIN domain-containing protein</fullName>
    </submittedName>
</protein>
<dbReference type="Proteomes" id="UP001348265">
    <property type="component" value="Unassembled WGS sequence"/>
</dbReference>
<dbReference type="Gene3D" id="2.80.10.50">
    <property type="match status" value="1"/>
</dbReference>
<dbReference type="PROSITE" id="PS50231">
    <property type="entry name" value="RICIN_B_LECTIN"/>
    <property type="match status" value="1"/>
</dbReference>
<dbReference type="InterPro" id="IPR000772">
    <property type="entry name" value="Ricin_B_lectin"/>
</dbReference>